<organism evidence="1 2">
    <name type="scientific">Paraburkholderia ribeironis</name>
    <dbReference type="NCBI Taxonomy" id="1247936"/>
    <lineage>
        <taxon>Bacteria</taxon>
        <taxon>Pseudomonadati</taxon>
        <taxon>Pseudomonadota</taxon>
        <taxon>Betaproteobacteria</taxon>
        <taxon>Burkholderiales</taxon>
        <taxon>Burkholderiaceae</taxon>
        <taxon>Paraburkholderia</taxon>
    </lineage>
</organism>
<reference evidence="1 2" key="1">
    <citation type="submission" date="2016-12" db="EMBL/GenBank/DDBJ databases">
        <authorList>
            <person name="Song W.-J."/>
            <person name="Kurnit D.M."/>
        </authorList>
    </citation>
    <scope>NUCLEOTIDE SEQUENCE [LARGE SCALE GENOMIC DNA]</scope>
    <source>
        <strain evidence="1 2">STM7296</strain>
    </source>
</reference>
<dbReference type="Proteomes" id="UP000187012">
    <property type="component" value="Unassembled WGS sequence"/>
</dbReference>
<accession>A0A1N7RKG6</accession>
<evidence type="ECO:0000313" key="1">
    <source>
        <dbReference type="EMBL" id="SIT35575.1"/>
    </source>
</evidence>
<keyword evidence="2" id="KW-1185">Reference proteome</keyword>
<dbReference type="EMBL" id="CYGX02000005">
    <property type="protein sequence ID" value="SIT35575.1"/>
    <property type="molecule type" value="Genomic_DNA"/>
</dbReference>
<proteinExistence type="predicted"/>
<protein>
    <submittedName>
        <fullName evidence="1">Uncharacterized protein</fullName>
    </submittedName>
</protein>
<gene>
    <name evidence="1" type="ORF">BN2475_50098</name>
</gene>
<evidence type="ECO:0000313" key="2">
    <source>
        <dbReference type="Proteomes" id="UP000187012"/>
    </source>
</evidence>
<sequence length="84" mass="9348">MYCGPEAQPLLSSATRLESNRARHSLIIENLQVFVVWCNASFIAFIFPQGCLSQVEPFRNGLRTLTLTGALNFMQRSSILPSMG</sequence>
<dbReference type="AlphaFoldDB" id="A0A1N7RKG6"/>
<name>A0A1N7RKG6_9BURK</name>